<reference evidence="2" key="1">
    <citation type="submission" date="2025-08" db="UniProtKB">
        <authorList>
            <consortium name="RefSeq"/>
        </authorList>
    </citation>
    <scope>IDENTIFICATION</scope>
</reference>
<proteinExistence type="predicted"/>
<organism evidence="1 2">
    <name type="scientific">Cottoperca gobio</name>
    <name type="common">Frogmouth</name>
    <name type="synonym">Aphritis gobio</name>
    <dbReference type="NCBI Taxonomy" id="56716"/>
    <lineage>
        <taxon>Eukaryota</taxon>
        <taxon>Metazoa</taxon>
        <taxon>Chordata</taxon>
        <taxon>Craniata</taxon>
        <taxon>Vertebrata</taxon>
        <taxon>Euteleostomi</taxon>
        <taxon>Actinopterygii</taxon>
        <taxon>Neopterygii</taxon>
        <taxon>Teleostei</taxon>
        <taxon>Neoteleostei</taxon>
        <taxon>Acanthomorphata</taxon>
        <taxon>Eupercaria</taxon>
        <taxon>Perciformes</taxon>
        <taxon>Notothenioidei</taxon>
        <taxon>Bovichtidae</taxon>
        <taxon>Cottoperca</taxon>
    </lineage>
</organism>
<dbReference type="InterPro" id="IPR057394">
    <property type="entry name" value="PIGBOS1"/>
</dbReference>
<evidence type="ECO:0000313" key="1">
    <source>
        <dbReference type="Proteomes" id="UP000504630"/>
    </source>
</evidence>
<name>A0A6J2S6F9_COTGO</name>
<dbReference type="GeneID" id="115027827"/>
<dbReference type="AlphaFoldDB" id="A0A6J2S6F9"/>
<dbReference type="Pfam" id="PF23670">
    <property type="entry name" value="PIGBOS1"/>
    <property type="match status" value="1"/>
</dbReference>
<dbReference type="CTD" id="101928527"/>
<protein>
    <submittedName>
        <fullName evidence="2">Protein PIGBOS1</fullName>
    </submittedName>
</protein>
<accession>A0A6J2S6F9</accession>
<dbReference type="KEGG" id="cgob:115027827"/>
<dbReference type="OrthoDB" id="9899861at2759"/>
<evidence type="ECO:0000313" key="2">
    <source>
        <dbReference type="RefSeq" id="XP_029317205.1"/>
    </source>
</evidence>
<gene>
    <name evidence="2" type="primary">pigbos1</name>
</gene>
<sequence>MFRGRLPFSQIVFATLLGVAGGVYVFKPVFEPLAVRKTSEQQNQNVPEKQKETD</sequence>
<keyword evidence="1" id="KW-1185">Reference proteome</keyword>
<dbReference type="Proteomes" id="UP000504630">
    <property type="component" value="Chromosome 3"/>
</dbReference>
<dbReference type="InParanoid" id="A0A6J2S6F9"/>
<dbReference type="RefSeq" id="XP_029317205.1">
    <property type="nucleotide sequence ID" value="XM_029461345.1"/>
</dbReference>